<accession>A0A653CH70</accession>
<dbReference type="EMBL" id="CAACVG010007834">
    <property type="protein sequence ID" value="VEN47285.1"/>
    <property type="molecule type" value="Genomic_DNA"/>
</dbReference>
<sequence>MVSQPATQPLGDLALLECEDQDDNAILQRIKNLAVAHLPEGWRSWKVFGLSRKDILGAGLDPQILSKVRFALPT</sequence>
<dbReference type="OrthoDB" id="6762873at2759"/>
<gene>
    <name evidence="1" type="ORF">CALMAC_LOCUS9105</name>
</gene>
<reference evidence="1 2" key="1">
    <citation type="submission" date="2019-01" db="EMBL/GenBank/DDBJ databases">
        <authorList>
            <person name="Sayadi A."/>
        </authorList>
    </citation>
    <scope>NUCLEOTIDE SEQUENCE [LARGE SCALE GENOMIC DNA]</scope>
</reference>
<name>A0A653CH70_CALMS</name>
<evidence type="ECO:0000313" key="1">
    <source>
        <dbReference type="EMBL" id="VEN47285.1"/>
    </source>
</evidence>
<proteinExistence type="predicted"/>
<evidence type="ECO:0000313" key="2">
    <source>
        <dbReference type="Proteomes" id="UP000410492"/>
    </source>
</evidence>
<dbReference type="Proteomes" id="UP000410492">
    <property type="component" value="Unassembled WGS sequence"/>
</dbReference>
<dbReference type="AlphaFoldDB" id="A0A653CH70"/>
<feature type="non-terminal residue" evidence="1">
    <location>
        <position position="74"/>
    </location>
</feature>
<keyword evidence="2" id="KW-1185">Reference proteome</keyword>
<protein>
    <submittedName>
        <fullName evidence="1">Uncharacterized protein</fullName>
    </submittedName>
</protein>
<organism evidence="1 2">
    <name type="scientific">Callosobruchus maculatus</name>
    <name type="common">Southern cowpea weevil</name>
    <name type="synonym">Pulse bruchid</name>
    <dbReference type="NCBI Taxonomy" id="64391"/>
    <lineage>
        <taxon>Eukaryota</taxon>
        <taxon>Metazoa</taxon>
        <taxon>Ecdysozoa</taxon>
        <taxon>Arthropoda</taxon>
        <taxon>Hexapoda</taxon>
        <taxon>Insecta</taxon>
        <taxon>Pterygota</taxon>
        <taxon>Neoptera</taxon>
        <taxon>Endopterygota</taxon>
        <taxon>Coleoptera</taxon>
        <taxon>Polyphaga</taxon>
        <taxon>Cucujiformia</taxon>
        <taxon>Chrysomeloidea</taxon>
        <taxon>Chrysomelidae</taxon>
        <taxon>Bruchinae</taxon>
        <taxon>Bruchini</taxon>
        <taxon>Callosobruchus</taxon>
    </lineage>
</organism>